<feature type="domain" description="N-acetyltransferase" evidence="3">
    <location>
        <begin position="2"/>
        <end position="160"/>
    </location>
</feature>
<organism evidence="4 5">
    <name type="scientific">Paenibacillus solani</name>
    <dbReference type="NCBI Taxonomy" id="1705565"/>
    <lineage>
        <taxon>Bacteria</taxon>
        <taxon>Bacillati</taxon>
        <taxon>Bacillota</taxon>
        <taxon>Bacilli</taxon>
        <taxon>Bacillales</taxon>
        <taxon>Paenibacillaceae</taxon>
        <taxon>Paenibacillus</taxon>
    </lineage>
</organism>
<dbReference type="Proteomes" id="UP000036932">
    <property type="component" value="Unassembled WGS sequence"/>
</dbReference>
<keyword evidence="2" id="KW-0012">Acyltransferase</keyword>
<comment type="caution">
    <text evidence="4">The sequence shown here is derived from an EMBL/GenBank/DDBJ whole genome shotgun (WGS) entry which is preliminary data.</text>
</comment>
<dbReference type="CDD" id="cd04301">
    <property type="entry name" value="NAT_SF"/>
    <property type="match status" value="1"/>
</dbReference>
<evidence type="ECO:0000256" key="1">
    <source>
        <dbReference type="ARBA" id="ARBA00022679"/>
    </source>
</evidence>
<dbReference type="PANTHER" id="PTHR43877:SF2">
    <property type="entry name" value="AMINOALKYLPHOSPHONATE N-ACETYLTRANSFERASE-RELATED"/>
    <property type="match status" value="1"/>
</dbReference>
<reference evidence="5" key="1">
    <citation type="submission" date="2015-08" db="EMBL/GenBank/DDBJ databases">
        <title>Genome sequencing project for genomic taxonomy and phylogenomics of Bacillus-like bacteria.</title>
        <authorList>
            <person name="Liu B."/>
            <person name="Wang J."/>
            <person name="Zhu Y."/>
            <person name="Liu G."/>
            <person name="Chen Q."/>
            <person name="Chen Z."/>
            <person name="Lan J."/>
            <person name="Che J."/>
            <person name="Ge C."/>
            <person name="Shi H."/>
            <person name="Pan Z."/>
            <person name="Liu X."/>
        </authorList>
    </citation>
    <scope>NUCLEOTIDE SEQUENCE [LARGE SCALE GENOMIC DNA]</scope>
    <source>
        <strain evidence="5">FJAT-22460</strain>
    </source>
</reference>
<accession>A0A0M1P5V1</accession>
<evidence type="ECO:0000313" key="5">
    <source>
        <dbReference type="Proteomes" id="UP000036932"/>
    </source>
</evidence>
<evidence type="ECO:0000259" key="3">
    <source>
        <dbReference type="PROSITE" id="PS51186"/>
    </source>
</evidence>
<dbReference type="InterPro" id="IPR000182">
    <property type="entry name" value="GNAT_dom"/>
</dbReference>
<gene>
    <name evidence="4" type="ORF">AM231_11490</name>
</gene>
<keyword evidence="5" id="KW-1185">Reference proteome</keyword>
<dbReference type="PROSITE" id="PS51186">
    <property type="entry name" value="GNAT"/>
    <property type="match status" value="1"/>
</dbReference>
<evidence type="ECO:0000313" key="4">
    <source>
        <dbReference type="EMBL" id="KOR89695.1"/>
    </source>
</evidence>
<dbReference type="InterPro" id="IPR050832">
    <property type="entry name" value="Bact_Acetyltransf"/>
</dbReference>
<dbReference type="SUPFAM" id="SSF55729">
    <property type="entry name" value="Acyl-CoA N-acyltransferases (Nat)"/>
    <property type="match status" value="1"/>
</dbReference>
<evidence type="ECO:0000256" key="2">
    <source>
        <dbReference type="ARBA" id="ARBA00023315"/>
    </source>
</evidence>
<dbReference type="EMBL" id="LIUT01000001">
    <property type="protein sequence ID" value="KOR89695.1"/>
    <property type="molecule type" value="Genomic_DNA"/>
</dbReference>
<dbReference type="RefSeq" id="WP_054402726.1">
    <property type="nucleotide sequence ID" value="NZ_LIUT01000001.1"/>
</dbReference>
<dbReference type="OrthoDB" id="45853at2"/>
<dbReference type="Gene3D" id="3.40.630.30">
    <property type="match status" value="1"/>
</dbReference>
<dbReference type="GO" id="GO:0016747">
    <property type="term" value="F:acyltransferase activity, transferring groups other than amino-acyl groups"/>
    <property type="evidence" value="ECO:0007669"/>
    <property type="project" value="InterPro"/>
</dbReference>
<name>A0A0M1P5V1_9BACL</name>
<sequence length="160" mass="18319">MYTYRPLIDEDLPAICNFPQTPEELLYISPKSKFPLTPEQILSLLENRYEPTVLIKETTGQVIGYANFYEETGGTLWLGNVIIAPSYRGRGAAQKLLQTMLSIARDKYGMKQIHLSCHNTNSRGLAFYHKLGFKPYDVQVTTLDDHHQPIMTIQMRLNLV</sequence>
<dbReference type="AlphaFoldDB" id="A0A0M1P5V1"/>
<proteinExistence type="predicted"/>
<protein>
    <submittedName>
        <fullName evidence="4">GCN5 family acetyltransferase</fullName>
    </submittedName>
</protein>
<dbReference type="InterPro" id="IPR016181">
    <property type="entry name" value="Acyl_CoA_acyltransferase"/>
</dbReference>
<dbReference type="Pfam" id="PF00583">
    <property type="entry name" value="Acetyltransf_1"/>
    <property type="match status" value="1"/>
</dbReference>
<keyword evidence="1 4" id="KW-0808">Transferase</keyword>
<dbReference type="PANTHER" id="PTHR43877">
    <property type="entry name" value="AMINOALKYLPHOSPHONATE N-ACETYLTRANSFERASE-RELATED-RELATED"/>
    <property type="match status" value="1"/>
</dbReference>
<dbReference type="PATRIC" id="fig|1705565.3.peg.4304"/>